<organism evidence="3 4">
    <name type="scientific">Weissella ceti</name>
    <dbReference type="NCBI Taxonomy" id="759620"/>
    <lineage>
        <taxon>Bacteria</taxon>
        <taxon>Bacillati</taxon>
        <taxon>Bacillota</taxon>
        <taxon>Bacilli</taxon>
        <taxon>Lactobacillales</taxon>
        <taxon>Lactobacillaceae</taxon>
        <taxon>Weissella</taxon>
    </lineage>
</organism>
<dbReference type="SMART" id="SM00116">
    <property type="entry name" value="CBS"/>
    <property type="match status" value="1"/>
</dbReference>
<name>A0A075TY78_9LACO</name>
<dbReference type="InterPro" id="IPR017036">
    <property type="entry name" value="Lmo0553-like"/>
</dbReference>
<evidence type="ECO:0000259" key="2">
    <source>
        <dbReference type="PROSITE" id="PS51371"/>
    </source>
</evidence>
<sequence length="208" mass="23759">MLESLVKSRDDIITITSNTTLQEALDILETENLRALAILDADGQMFRGVIYKMHLYKHLANKGDMTDSVTSLMRNMTKFINVDASFFDLIFALRDLPFISVLDDQHHFLGIITSNRLSEVFENSWTPDVGRYVMTLLTDGDRGSLEKITKIIARYTNILSLVTFDPDENIRTTRVVVTLPNAVDEARLSKIIRQLSRRGFHLESLEHL</sequence>
<dbReference type="KEGG" id="wci:WS105_0234"/>
<evidence type="ECO:0000256" key="1">
    <source>
        <dbReference type="PROSITE-ProRule" id="PRU00703"/>
    </source>
</evidence>
<dbReference type="PROSITE" id="PS51371">
    <property type="entry name" value="CBS"/>
    <property type="match status" value="1"/>
</dbReference>
<accession>A0A075TY78</accession>
<dbReference type="STRING" id="759620.WS105_0234"/>
<proteinExistence type="predicted"/>
<dbReference type="AlphaFoldDB" id="A0A075TY78"/>
<keyword evidence="1" id="KW-0129">CBS domain</keyword>
<gene>
    <name evidence="3" type="ORF">WS74_0236</name>
</gene>
<dbReference type="PIRSF" id="PIRSF035040">
    <property type="entry name" value="UCP035040_CBS_Lmo0553"/>
    <property type="match status" value="1"/>
</dbReference>
<reference evidence="4" key="2">
    <citation type="submission" date="2014-08" db="EMBL/GenBank/DDBJ databases">
        <title>Complete genome of Weissella ceti strain WS74 isolated from diseased rainbow trout in Brazil.</title>
        <authorList>
            <person name="Figueiredo H.C.P."/>
            <person name="Leal C.A.G."/>
            <person name="Pereira F.L."/>
            <person name="Soares S.C."/>
            <person name="Dorella F.A."/>
            <person name="Carvalho A.F."/>
            <person name="Azevedo V.A.C."/>
        </authorList>
    </citation>
    <scope>NUCLEOTIDE SEQUENCE [LARGE SCALE GENOMIC DNA]</scope>
    <source>
        <strain evidence="4">WS74</strain>
    </source>
</reference>
<dbReference type="EMBL" id="CP009223">
    <property type="protein sequence ID" value="AIM62488.1"/>
    <property type="molecule type" value="Genomic_DNA"/>
</dbReference>
<dbReference type="KEGG" id="wce:WS08_0236"/>
<protein>
    <submittedName>
        <fullName evidence="3">Cystathionine beta-synthase (CBS) domain protein</fullName>
    </submittedName>
</protein>
<dbReference type="PATRIC" id="fig|759620.7.peg.222"/>
<dbReference type="InterPro" id="IPR000644">
    <property type="entry name" value="CBS_dom"/>
</dbReference>
<dbReference type="Gene3D" id="3.10.580.10">
    <property type="entry name" value="CBS-domain"/>
    <property type="match status" value="1"/>
</dbReference>
<dbReference type="Proteomes" id="UP000029079">
    <property type="component" value="Chromosome"/>
</dbReference>
<reference evidence="3 4" key="1">
    <citation type="journal article" date="2014" name="Genome Announc.">
        <title>Complete Genome Sequences of Fish Pathogenic Weissella ceti Strains WS74 and WS105.</title>
        <authorList>
            <person name="Figueiredo H.C."/>
            <person name="Leal C.A."/>
            <person name="Dorella F.A."/>
            <person name="Carvalho A.F."/>
            <person name="Soares S.C."/>
            <person name="Pereira F.L."/>
            <person name="Azevedo V.A."/>
        </authorList>
    </citation>
    <scope>NUCLEOTIDE SEQUENCE [LARGE SCALE GENOMIC DNA]</scope>
    <source>
        <strain evidence="3 4">WS74</strain>
    </source>
</reference>
<dbReference type="RefSeq" id="WP_009495369.1">
    <property type="nucleotide sequence ID" value="NZ_CP009223.1"/>
</dbReference>
<dbReference type="CDD" id="cd02205">
    <property type="entry name" value="CBS_pair_SF"/>
    <property type="match status" value="1"/>
</dbReference>
<dbReference type="NCBIfam" id="NF038387">
    <property type="entry name" value="CBS_CbpA"/>
    <property type="match status" value="1"/>
</dbReference>
<dbReference type="InterPro" id="IPR046342">
    <property type="entry name" value="CBS_dom_sf"/>
</dbReference>
<evidence type="ECO:0000313" key="4">
    <source>
        <dbReference type="Proteomes" id="UP000029079"/>
    </source>
</evidence>
<feature type="domain" description="CBS" evidence="2">
    <location>
        <begin position="7"/>
        <end position="68"/>
    </location>
</feature>
<dbReference type="Pfam" id="PF00571">
    <property type="entry name" value="CBS"/>
    <property type="match status" value="1"/>
</dbReference>
<dbReference type="KEGG" id="wct:WS74_0236"/>
<dbReference type="SUPFAM" id="SSF54631">
    <property type="entry name" value="CBS-domain pair"/>
    <property type="match status" value="1"/>
</dbReference>
<evidence type="ECO:0000313" key="3">
    <source>
        <dbReference type="EMBL" id="AIM62488.1"/>
    </source>
</evidence>
<dbReference type="OrthoDB" id="1706107at2"/>
<keyword evidence="4" id="KW-1185">Reference proteome</keyword>